<dbReference type="EMBL" id="JYIZ01000054">
    <property type="protein sequence ID" value="KJL38651.1"/>
    <property type="molecule type" value="Genomic_DNA"/>
</dbReference>
<accession>A0A0M2H471</accession>
<dbReference type="InterPro" id="IPR050388">
    <property type="entry name" value="ABC_Ni/Peptide_Import"/>
</dbReference>
<evidence type="ECO:0000256" key="1">
    <source>
        <dbReference type="ARBA" id="ARBA00004202"/>
    </source>
</evidence>
<reference evidence="9 10" key="1">
    <citation type="submission" date="2015-02" db="EMBL/GenBank/DDBJ databases">
        <title>Draft genome sequences of ten Microbacterium spp. with emphasis on heavy metal contaminated environments.</title>
        <authorList>
            <person name="Corretto E."/>
        </authorList>
    </citation>
    <scope>NUCLEOTIDE SEQUENCE [LARGE SCALE GENOMIC DNA]</scope>
    <source>
        <strain evidence="9 10">DSM 12510</strain>
    </source>
</reference>
<keyword evidence="3" id="KW-0813">Transport</keyword>
<keyword evidence="7" id="KW-0472">Membrane</keyword>
<dbReference type="STRING" id="92835.RS81_02446"/>
<dbReference type="AlphaFoldDB" id="A0A0M2H471"/>
<dbReference type="RefSeq" id="WP_052682551.1">
    <property type="nucleotide sequence ID" value="NZ_BAAAUP010000002.1"/>
</dbReference>
<evidence type="ECO:0000313" key="10">
    <source>
        <dbReference type="Proteomes" id="UP000033956"/>
    </source>
</evidence>
<feature type="domain" description="ABC transporter" evidence="8">
    <location>
        <begin position="6"/>
        <end position="258"/>
    </location>
</feature>
<keyword evidence="10" id="KW-1185">Reference proteome</keyword>
<name>A0A0M2H471_9MICO</name>
<evidence type="ECO:0000256" key="5">
    <source>
        <dbReference type="ARBA" id="ARBA00022741"/>
    </source>
</evidence>
<dbReference type="Proteomes" id="UP000033956">
    <property type="component" value="Unassembled WGS sequence"/>
</dbReference>
<keyword evidence="4" id="KW-1003">Cell membrane</keyword>
<dbReference type="PROSITE" id="PS50893">
    <property type="entry name" value="ABC_TRANSPORTER_2"/>
    <property type="match status" value="1"/>
</dbReference>
<evidence type="ECO:0000256" key="2">
    <source>
        <dbReference type="ARBA" id="ARBA00005417"/>
    </source>
</evidence>
<organism evidence="9 10">
    <name type="scientific">Microbacterium terrae</name>
    <dbReference type="NCBI Taxonomy" id="69369"/>
    <lineage>
        <taxon>Bacteria</taxon>
        <taxon>Bacillati</taxon>
        <taxon>Actinomycetota</taxon>
        <taxon>Actinomycetes</taxon>
        <taxon>Micrococcales</taxon>
        <taxon>Microbacteriaceae</taxon>
        <taxon>Microbacterium</taxon>
    </lineage>
</organism>
<dbReference type="SUPFAM" id="SSF52540">
    <property type="entry name" value="P-loop containing nucleoside triphosphate hydrolases"/>
    <property type="match status" value="1"/>
</dbReference>
<evidence type="ECO:0000256" key="3">
    <source>
        <dbReference type="ARBA" id="ARBA00022448"/>
    </source>
</evidence>
<evidence type="ECO:0000259" key="8">
    <source>
        <dbReference type="PROSITE" id="PS50893"/>
    </source>
</evidence>
<dbReference type="Gene3D" id="3.40.50.300">
    <property type="entry name" value="P-loop containing nucleotide triphosphate hydrolases"/>
    <property type="match status" value="1"/>
</dbReference>
<gene>
    <name evidence="9" type="primary">oppD_4</name>
    <name evidence="9" type="ORF">RS81_02446</name>
</gene>
<dbReference type="Pfam" id="PF00005">
    <property type="entry name" value="ABC_tran"/>
    <property type="match status" value="1"/>
</dbReference>
<protein>
    <submittedName>
        <fullName evidence="9">Oligopeptide transport ATP-binding protein OppD</fullName>
    </submittedName>
</protein>
<dbReference type="InterPro" id="IPR027417">
    <property type="entry name" value="P-loop_NTPase"/>
</dbReference>
<comment type="caution">
    <text evidence="9">The sequence shown here is derived from an EMBL/GenBank/DDBJ whole genome shotgun (WGS) entry which is preliminary data.</text>
</comment>
<dbReference type="InterPro" id="IPR003593">
    <property type="entry name" value="AAA+_ATPase"/>
</dbReference>
<dbReference type="PATRIC" id="fig|92835.4.peg.2479"/>
<evidence type="ECO:0000256" key="7">
    <source>
        <dbReference type="ARBA" id="ARBA00023136"/>
    </source>
</evidence>
<evidence type="ECO:0000256" key="4">
    <source>
        <dbReference type="ARBA" id="ARBA00022475"/>
    </source>
</evidence>
<dbReference type="GO" id="GO:0005886">
    <property type="term" value="C:plasma membrane"/>
    <property type="evidence" value="ECO:0007669"/>
    <property type="project" value="UniProtKB-SubCell"/>
</dbReference>
<keyword evidence="6 9" id="KW-0067">ATP-binding</keyword>
<dbReference type="PANTHER" id="PTHR43297:SF2">
    <property type="entry name" value="DIPEPTIDE TRANSPORT ATP-BINDING PROTEIN DPPD"/>
    <property type="match status" value="1"/>
</dbReference>
<dbReference type="PANTHER" id="PTHR43297">
    <property type="entry name" value="OLIGOPEPTIDE TRANSPORT ATP-BINDING PROTEIN APPD"/>
    <property type="match status" value="1"/>
</dbReference>
<dbReference type="InterPro" id="IPR003439">
    <property type="entry name" value="ABC_transporter-like_ATP-bd"/>
</dbReference>
<dbReference type="SMART" id="SM00382">
    <property type="entry name" value="AAA"/>
    <property type="match status" value="1"/>
</dbReference>
<keyword evidence="5" id="KW-0547">Nucleotide-binding</keyword>
<comment type="similarity">
    <text evidence="2">Belongs to the ABC transporter superfamily.</text>
</comment>
<dbReference type="CDD" id="cd03257">
    <property type="entry name" value="ABC_NikE_OppD_transporters"/>
    <property type="match status" value="1"/>
</dbReference>
<sequence>MSTPLLEIDRLVLRATEPDGTERDLVHGLSLTVEEGEVLGLVGESGSGKTLTMLAAIGLLPPSVRIASGDIRLRGESLREATDAQLRSLRGRSVSMIFQDPLTALNPLRRVGTQLASSLRQHRPGLSRRGARALAVDLFENVGIRRPAEMARAYPHQWSGGMRQRAMIAMAVANDPALLIADEPTTALDVTVQAQVMRVLADARSKTGAGMILITHDLGLSGGVADRIAVMRDGRLLECGDVLDVYDRPAHPYTRALLAAAEVGRVPRGTASLTMPPRGASGPLVEISPGHLVAQGAPIG</sequence>
<evidence type="ECO:0000313" key="9">
    <source>
        <dbReference type="EMBL" id="KJL38651.1"/>
    </source>
</evidence>
<dbReference type="GO" id="GO:0016887">
    <property type="term" value="F:ATP hydrolysis activity"/>
    <property type="evidence" value="ECO:0007669"/>
    <property type="project" value="InterPro"/>
</dbReference>
<comment type="subcellular location">
    <subcellularLocation>
        <location evidence="1">Cell membrane</location>
        <topology evidence="1">Peripheral membrane protein</topology>
    </subcellularLocation>
</comment>
<dbReference type="GO" id="GO:0005524">
    <property type="term" value="F:ATP binding"/>
    <property type="evidence" value="ECO:0007669"/>
    <property type="project" value="UniProtKB-KW"/>
</dbReference>
<evidence type="ECO:0000256" key="6">
    <source>
        <dbReference type="ARBA" id="ARBA00022840"/>
    </source>
</evidence>
<proteinExistence type="inferred from homology"/>